<name>A0ABC8TDI6_9AQUA</name>
<accession>A0ABC8TDI6</accession>
<keyword evidence="2" id="KW-1185">Reference proteome</keyword>
<evidence type="ECO:0000313" key="1">
    <source>
        <dbReference type="EMBL" id="CAK9167343.1"/>
    </source>
</evidence>
<gene>
    <name evidence="1" type="ORF">ILEXP_LOCUS36608</name>
</gene>
<evidence type="ECO:0000313" key="2">
    <source>
        <dbReference type="Proteomes" id="UP001642360"/>
    </source>
</evidence>
<reference evidence="1 2" key="1">
    <citation type="submission" date="2024-02" db="EMBL/GenBank/DDBJ databases">
        <authorList>
            <person name="Vignale AGUSTIN F."/>
            <person name="Sosa J E."/>
            <person name="Modenutti C."/>
        </authorList>
    </citation>
    <scope>NUCLEOTIDE SEQUENCE [LARGE SCALE GENOMIC DNA]</scope>
</reference>
<proteinExistence type="predicted"/>
<dbReference type="EMBL" id="CAUOFW020004813">
    <property type="protein sequence ID" value="CAK9167343.1"/>
    <property type="molecule type" value="Genomic_DNA"/>
</dbReference>
<comment type="caution">
    <text evidence="1">The sequence shown here is derived from an EMBL/GenBank/DDBJ whole genome shotgun (WGS) entry which is preliminary data.</text>
</comment>
<dbReference type="Proteomes" id="UP001642360">
    <property type="component" value="Unassembled WGS sequence"/>
</dbReference>
<sequence length="109" mass="12571">MRETLLDFAMGWKQEDLGVAKQVSHWYVRQGGGWRQTGRRRALVRQGIVTMRDAAKLELDLVWATFFGLGWVTQTALALARRSHCLARDGMGNARGWLVHWLCLWDVRC</sequence>
<dbReference type="AlphaFoldDB" id="A0ABC8TDI6"/>
<protein>
    <submittedName>
        <fullName evidence="1">Uncharacterized protein</fullName>
    </submittedName>
</protein>
<organism evidence="1 2">
    <name type="scientific">Ilex paraguariensis</name>
    <name type="common">yerba mate</name>
    <dbReference type="NCBI Taxonomy" id="185542"/>
    <lineage>
        <taxon>Eukaryota</taxon>
        <taxon>Viridiplantae</taxon>
        <taxon>Streptophyta</taxon>
        <taxon>Embryophyta</taxon>
        <taxon>Tracheophyta</taxon>
        <taxon>Spermatophyta</taxon>
        <taxon>Magnoliopsida</taxon>
        <taxon>eudicotyledons</taxon>
        <taxon>Gunneridae</taxon>
        <taxon>Pentapetalae</taxon>
        <taxon>asterids</taxon>
        <taxon>campanulids</taxon>
        <taxon>Aquifoliales</taxon>
        <taxon>Aquifoliaceae</taxon>
        <taxon>Ilex</taxon>
    </lineage>
</organism>